<sequence length="363" mass="40400">MPQSTFKSQPLLPKTILISYLMRSKRMAAISFNPRLNVQGGRKNHGVVVEEIAGLIRVYGDGHVERPPIIPSAPCMVTNGVVSKDVAIEKFTNLWTRIYVPSYSSKMPLLVYFHGGGFCVGSASWRCYHEFLAALASKAGCIVLSLNYRLAPENRLPAAYDDGINTLMWVKQEARNGANEHKWWLNQCRFSSLFLAGDSAGANIAYNVAIRSYGISGSSIKPLILKGIILIQPFFGGEERTISEMHATQPANSALSLSVFDTYWRLSLPLGADRDHPWCNPLAEGATTLRELKLPAAMVCISEKDILKDRNLEFCNALASSGKWVETRMYEGVGHAFQILHNSQFSQIRTQEMMSHLKAFIKQ</sequence>
<dbReference type="Gene3D" id="3.40.50.1820">
    <property type="entry name" value="alpha/beta hydrolase"/>
    <property type="match status" value="1"/>
</dbReference>
<dbReference type="KEGG" id="ghi:107939808"/>
<dbReference type="InterPro" id="IPR033140">
    <property type="entry name" value="Lipase_GDXG_put_SER_AS"/>
</dbReference>
<evidence type="ECO:0000259" key="3">
    <source>
        <dbReference type="Pfam" id="PF07859"/>
    </source>
</evidence>
<dbReference type="STRING" id="3635.A0A1U8MT09"/>
<name>A0A1U8MT09_GOSHI</name>
<dbReference type="ESTHER" id="goshi-a0a1u8mt09">
    <property type="family name" value="Plant_carboxylesterase"/>
</dbReference>
<evidence type="ECO:0000313" key="4">
    <source>
        <dbReference type="Proteomes" id="UP000818029"/>
    </source>
</evidence>
<dbReference type="SMR" id="A0A1U8MT09"/>
<dbReference type="SUPFAM" id="SSF53474">
    <property type="entry name" value="alpha/beta-Hydrolases"/>
    <property type="match status" value="1"/>
</dbReference>
<comment type="similarity">
    <text evidence="1">Belongs to the 'GDXG' lipolytic enzyme family.</text>
</comment>
<proteinExistence type="inferred from homology"/>
<dbReference type="InterPro" id="IPR029058">
    <property type="entry name" value="AB_hydrolase_fold"/>
</dbReference>
<dbReference type="RefSeq" id="XP_016728684.1">
    <property type="nucleotide sequence ID" value="XM_016873195.2"/>
</dbReference>
<dbReference type="OrthoDB" id="408631at2759"/>
<reference evidence="5" key="2">
    <citation type="submission" date="2025-08" db="UniProtKB">
        <authorList>
            <consortium name="RefSeq"/>
        </authorList>
    </citation>
    <scope>IDENTIFICATION</scope>
</reference>
<dbReference type="PaxDb" id="3635-A0A1U8MT09"/>
<feature type="domain" description="Alpha/beta hydrolase fold-3" evidence="3">
    <location>
        <begin position="110"/>
        <end position="338"/>
    </location>
</feature>
<gene>
    <name evidence="5" type="primary">LOC107939808</name>
</gene>
<dbReference type="GO" id="GO:0016787">
    <property type="term" value="F:hydrolase activity"/>
    <property type="evidence" value="ECO:0007669"/>
    <property type="project" value="InterPro"/>
</dbReference>
<dbReference type="Pfam" id="PF07859">
    <property type="entry name" value="Abhydrolase_3"/>
    <property type="match status" value="1"/>
</dbReference>
<evidence type="ECO:0000313" key="5">
    <source>
        <dbReference type="RefSeq" id="XP_016728684.1"/>
    </source>
</evidence>
<dbReference type="InterPro" id="IPR050466">
    <property type="entry name" value="Carboxylest/Gibb_receptor"/>
</dbReference>
<dbReference type="PROSITE" id="PS01174">
    <property type="entry name" value="LIPASE_GDXG_SER"/>
    <property type="match status" value="1"/>
</dbReference>
<dbReference type="Proteomes" id="UP000818029">
    <property type="component" value="Chromosome A12"/>
</dbReference>
<dbReference type="GeneID" id="107939808"/>
<dbReference type="PANTHER" id="PTHR23024">
    <property type="entry name" value="ARYLACETAMIDE DEACETYLASE"/>
    <property type="match status" value="1"/>
</dbReference>
<dbReference type="InterPro" id="IPR013094">
    <property type="entry name" value="AB_hydrolase_3"/>
</dbReference>
<protein>
    <submittedName>
        <fullName evidence="5">Probable carboxylesterase 17</fullName>
    </submittedName>
</protein>
<evidence type="ECO:0000256" key="1">
    <source>
        <dbReference type="ARBA" id="ARBA00010515"/>
    </source>
</evidence>
<dbReference type="PANTHER" id="PTHR23024:SF589">
    <property type="entry name" value="CARBOXYLESTERASE 17-RELATED"/>
    <property type="match status" value="1"/>
</dbReference>
<keyword evidence="4" id="KW-1185">Reference proteome</keyword>
<accession>A0A1U8MT09</accession>
<dbReference type="AlphaFoldDB" id="A0A1U8MT09"/>
<organism evidence="4 5">
    <name type="scientific">Gossypium hirsutum</name>
    <name type="common">Upland cotton</name>
    <name type="synonym">Gossypium mexicanum</name>
    <dbReference type="NCBI Taxonomy" id="3635"/>
    <lineage>
        <taxon>Eukaryota</taxon>
        <taxon>Viridiplantae</taxon>
        <taxon>Streptophyta</taxon>
        <taxon>Embryophyta</taxon>
        <taxon>Tracheophyta</taxon>
        <taxon>Spermatophyta</taxon>
        <taxon>Magnoliopsida</taxon>
        <taxon>eudicotyledons</taxon>
        <taxon>Gunneridae</taxon>
        <taxon>Pentapetalae</taxon>
        <taxon>rosids</taxon>
        <taxon>malvids</taxon>
        <taxon>Malvales</taxon>
        <taxon>Malvaceae</taxon>
        <taxon>Malvoideae</taxon>
        <taxon>Gossypium</taxon>
    </lineage>
</organism>
<feature type="active site" evidence="2">
    <location>
        <position position="199"/>
    </location>
</feature>
<evidence type="ECO:0000256" key="2">
    <source>
        <dbReference type="PROSITE-ProRule" id="PRU10038"/>
    </source>
</evidence>
<reference evidence="4" key="1">
    <citation type="journal article" date="2020" name="Nat. Genet.">
        <title>Genomic diversifications of five Gossypium allopolyploid species and their impact on cotton improvement.</title>
        <authorList>
            <person name="Chen Z.J."/>
            <person name="Sreedasyam A."/>
            <person name="Ando A."/>
            <person name="Song Q."/>
            <person name="De Santiago L.M."/>
            <person name="Hulse-Kemp A.M."/>
            <person name="Ding M."/>
            <person name="Ye W."/>
            <person name="Kirkbride R.C."/>
            <person name="Jenkins J."/>
            <person name="Plott C."/>
            <person name="Lovell J."/>
            <person name="Lin Y.M."/>
            <person name="Vaughn R."/>
            <person name="Liu B."/>
            <person name="Simpson S."/>
            <person name="Scheffler B.E."/>
            <person name="Wen L."/>
            <person name="Saski C.A."/>
            <person name="Grover C.E."/>
            <person name="Hu G."/>
            <person name="Conover J.L."/>
            <person name="Carlson J.W."/>
            <person name="Shu S."/>
            <person name="Boston L.B."/>
            <person name="Williams M."/>
            <person name="Peterson D.G."/>
            <person name="McGee K."/>
            <person name="Jones D.C."/>
            <person name="Wendel J.F."/>
            <person name="Stelly D.M."/>
            <person name="Grimwood J."/>
            <person name="Schmutz J."/>
        </authorList>
    </citation>
    <scope>NUCLEOTIDE SEQUENCE [LARGE SCALE GENOMIC DNA]</scope>
    <source>
        <strain evidence="4">cv. TM-1</strain>
    </source>
</reference>